<dbReference type="OrthoDB" id="745459at2759"/>
<dbReference type="Proteomes" id="UP000239757">
    <property type="component" value="Unassembled WGS sequence"/>
</dbReference>
<dbReference type="EMBL" id="KZ667057">
    <property type="protein sequence ID" value="PPR92536.1"/>
    <property type="molecule type" value="Genomic_DNA"/>
</dbReference>
<name>A0A2P5WN56_GOSBA</name>
<organism evidence="2 3">
    <name type="scientific">Gossypium barbadense</name>
    <name type="common">Sea Island cotton</name>
    <name type="synonym">Hibiscus barbadensis</name>
    <dbReference type="NCBI Taxonomy" id="3634"/>
    <lineage>
        <taxon>Eukaryota</taxon>
        <taxon>Viridiplantae</taxon>
        <taxon>Streptophyta</taxon>
        <taxon>Embryophyta</taxon>
        <taxon>Tracheophyta</taxon>
        <taxon>Spermatophyta</taxon>
        <taxon>Magnoliopsida</taxon>
        <taxon>eudicotyledons</taxon>
        <taxon>Gunneridae</taxon>
        <taxon>Pentapetalae</taxon>
        <taxon>rosids</taxon>
        <taxon>malvids</taxon>
        <taxon>Malvales</taxon>
        <taxon>Malvaceae</taxon>
        <taxon>Malvoideae</taxon>
        <taxon>Gossypium</taxon>
    </lineage>
</organism>
<evidence type="ECO:0000313" key="3">
    <source>
        <dbReference type="Proteomes" id="UP000239757"/>
    </source>
</evidence>
<dbReference type="AlphaFoldDB" id="A0A2P5WN56"/>
<evidence type="ECO:0000313" key="2">
    <source>
        <dbReference type="EMBL" id="PPR92536.1"/>
    </source>
</evidence>
<accession>A0A2P5WN56</accession>
<proteinExistence type="predicted"/>
<sequence>MRQGHVPFSWENKPGVCKETSQQQHYFLQKLPPPPSTSIHGTKIPPPPPFALSGQQQHYFLQKLPPPPSTSIHGTKIPPPPPFALSGSYSRRGFKKSNDPFLAAYMECTKSTSNVKLGEKHGGGSGLKKGLFNFSFKQSCSVRNDSLVRISKLVLMED</sequence>
<reference evidence="2 3" key="1">
    <citation type="submission" date="2015-01" db="EMBL/GenBank/DDBJ databases">
        <title>Genome of allotetraploid Gossypium barbadense reveals genomic plasticity and fiber elongation in cotton evolution.</title>
        <authorList>
            <person name="Chen X."/>
            <person name="Liu X."/>
            <person name="Zhao B."/>
            <person name="Zheng H."/>
            <person name="Hu Y."/>
            <person name="Lu G."/>
            <person name="Yang C."/>
            <person name="Chen J."/>
            <person name="Shan C."/>
            <person name="Zhang L."/>
            <person name="Zhou Y."/>
            <person name="Wang L."/>
            <person name="Guo W."/>
            <person name="Bai Y."/>
            <person name="Ruan J."/>
            <person name="Shangguan X."/>
            <person name="Mao Y."/>
            <person name="Jiang J."/>
            <person name="Zhu Y."/>
            <person name="Lei J."/>
            <person name="Kang H."/>
            <person name="Chen S."/>
            <person name="He X."/>
            <person name="Wang R."/>
            <person name="Wang Y."/>
            <person name="Chen J."/>
            <person name="Wang L."/>
            <person name="Yu S."/>
            <person name="Wang B."/>
            <person name="Wei J."/>
            <person name="Song S."/>
            <person name="Lu X."/>
            <person name="Gao Z."/>
            <person name="Gu W."/>
            <person name="Deng X."/>
            <person name="Ma D."/>
            <person name="Wang S."/>
            <person name="Liang W."/>
            <person name="Fang L."/>
            <person name="Cai C."/>
            <person name="Zhu X."/>
            <person name="Zhou B."/>
            <person name="Zhang Y."/>
            <person name="Chen Z."/>
            <person name="Xu S."/>
            <person name="Zhu R."/>
            <person name="Wang S."/>
            <person name="Zhang T."/>
            <person name="Zhao G."/>
        </authorList>
    </citation>
    <scope>NUCLEOTIDE SEQUENCE [LARGE SCALE GENOMIC DNA]</scope>
    <source>
        <strain evidence="3">cv. Xinhai21</strain>
        <tissue evidence="2">Leaf</tissue>
    </source>
</reference>
<dbReference type="PANTHER" id="PTHR33696:SF3">
    <property type="entry name" value="FLZ-TYPE DOMAIN-CONTAINING PROTEIN"/>
    <property type="match status" value="1"/>
</dbReference>
<feature type="region of interest" description="Disordered" evidence="1">
    <location>
        <begin position="61"/>
        <end position="82"/>
    </location>
</feature>
<dbReference type="PANTHER" id="PTHR33696">
    <property type="entry name" value="T22J18.15-RELATED"/>
    <property type="match status" value="1"/>
</dbReference>
<gene>
    <name evidence="2" type="ORF">GOBAR_AA28139</name>
</gene>
<protein>
    <submittedName>
        <fullName evidence="2">Uncharacterized protein</fullName>
    </submittedName>
</protein>
<evidence type="ECO:0000256" key="1">
    <source>
        <dbReference type="SAM" id="MobiDB-lite"/>
    </source>
</evidence>